<keyword evidence="3" id="KW-0031">Aminopeptidase</keyword>
<dbReference type="Pfam" id="PF01433">
    <property type="entry name" value="Peptidase_M1"/>
    <property type="match status" value="1"/>
</dbReference>
<evidence type="ECO:0000313" key="4">
    <source>
        <dbReference type="Proteomes" id="UP001595843"/>
    </source>
</evidence>
<feature type="region of interest" description="Disordered" evidence="1">
    <location>
        <begin position="20"/>
        <end position="39"/>
    </location>
</feature>
<protein>
    <submittedName>
        <fullName evidence="3">M1 family metallopeptidase</fullName>
        <ecNumber evidence="3">3.4.11.-</ecNumber>
    </submittedName>
</protein>
<keyword evidence="3" id="KW-0378">Hydrolase</keyword>
<feature type="domain" description="Peptidase M1 membrane alanine aminopeptidase" evidence="2">
    <location>
        <begin position="287"/>
        <end position="473"/>
    </location>
</feature>
<evidence type="ECO:0000259" key="2">
    <source>
        <dbReference type="Pfam" id="PF01433"/>
    </source>
</evidence>
<dbReference type="GO" id="GO:0004177">
    <property type="term" value="F:aminopeptidase activity"/>
    <property type="evidence" value="ECO:0007669"/>
    <property type="project" value="UniProtKB-KW"/>
</dbReference>
<dbReference type="SUPFAM" id="SSF55486">
    <property type="entry name" value="Metalloproteases ('zincins'), catalytic domain"/>
    <property type="match status" value="1"/>
</dbReference>
<proteinExistence type="predicted"/>
<reference evidence="4" key="1">
    <citation type="journal article" date="2019" name="Int. J. Syst. Evol. Microbiol.">
        <title>The Global Catalogue of Microorganisms (GCM) 10K type strain sequencing project: providing services to taxonomists for standard genome sequencing and annotation.</title>
        <authorList>
            <consortium name="The Broad Institute Genomics Platform"/>
            <consortium name="The Broad Institute Genome Sequencing Center for Infectious Disease"/>
            <person name="Wu L."/>
            <person name="Ma J."/>
        </authorList>
    </citation>
    <scope>NUCLEOTIDE SEQUENCE [LARGE SCALE GENOMIC DNA]</scope>
    <source>
        <strain evidence="4">IBRC-M 10813</strain>
    </source>
</reference>
<gene>
    <name evidence="3" type="ORF">ACFOUO_09660</name>
</gene>
<dbReference type="PANTHER" id="PTHR45726:SF3">
    <property type="entry name" value="LEUKOTRIENE A-4 HYDROLASE"/>
    <property type="match status" value="1"/>
</dbReference>
<sequence length="481" mass="55117">MIFIFLAIALTTGTILHFTNQPNEEKTTPKTEVQADKPDKPKLADIVQPELYGPTGAVYDIDVTYDMEGHRIKGDLSVRFLNNTEKTLKEIHFNVWGNDKTFRKNGGGVIVDQVKVNQELSTFDMEKETDLVISGLSLKPNRQYSVDMKFTVHVPKQQNRFGWDGTTVSLGNWFPILGVYEKGTGWDIDPYYQEGDSFYSLNSDFNVTVTTDKSLKIATTGISVGEPKVNGQTAVHQFKAENVRDFAMQMDPTYKVKSKKVDDVTVNLYYLEKHTPYVNQLLSDGVGSMNLFEEKFGDYPWPELDIVTMHGWFGGMEYPQLVMISVTDKTQNYLSMITAHEVAHQWFYGVVGNNQYDEPWLDESPTHFAALLYEEKLNQLDSVVPVPKGKYRLNSSISVYDTGHPQAPQMFHHMIYMYGGRTINDLRKELGHKTFYRAVKTYVKQYRFGVATTEDFIQTMEKESERDLSVFFKNHRVLPSH</sequence>
<comment type="caution">
    <text evidence="3">The sequence shown here is derived from an EMBL/GenBank/DDBJ whole genome shotgun (WGS) entry which is preliminary data.</text>
</comment>
<evidence type="ECO:0000313" key="3">
    <source>
        <dbReference type="EMBL" id="MFC4077080.1"/>
    </source>
</evidence>
<dbReference type="EMBL" id="JBHSAP010000009">
    <property type="protein sequence ID" value="MFC4077080.1"/>
    <property type="molecule type" value="Genomic_DNA"/>
</dbReference>
<dbReference type="InterPro" id="IPR034015">
    <property type="entry name" value="M1_LTA4H"/>
</dbReference>
<dbReference type="PANTHER" id="PTHR45726">
    <property type="entry name" value="LEUKOTRIENE A-4 HYDROLASE"/>
    <property type="match status" value="1"/>
</dbReference>
<feature type="compositionally biased region" description="Basic and acidic residues" evidence="1">
    <location>
        <begin position="23"/>
        <end position="39"/>
    </location>
</feature>
<organism evidence="3 4">
    <name type="scientific">Salinithrix halophila</name>
    <dbReference type="NCBI Taxonomy" id="1485204"/>
    <lineage>
        <taxon>Bacteria</taxon>
        <taxon>Bacillati</taxon>
        <taxon>Bacillota</taxon>
        <taxon>Bacilli</taxon>
        <taxon>Bacillales</taxon>
        <taxon>Thermoactinomycetaceae</taxon>
        <taxon>Salinithrix</taxon>
    </lineage>
</organism>
<dbReference type="InterPro" id="IPR014782">
    <property type="entry name" value="Peptidase_M1_dom"/>
</dbReference>
<name>A0ABV8JH35_9BACL</name>
<evidence type="ECO:0000256" key="1">
    <source>
        <dbReference type="SAM" id="MobiDB-lite"/>
    </source>
</evidence>
<dbReference type="EC" id="3.4.11.-" evidence="3"/>
<dbReference type="InterPro" id="IPR027268">
    <property type="entry name" value="Peptidase_M4/M1_CTD_sf"/>
</dbReference>
<dbReference type="Proteomes" id="UP001595843">
    <property type="component" value="Unassembled WGS sequence"/>
</dbReference>
<accession>A0ABV8JH35</accession>
<dbReference type="CDD" id="cd09604">
    <property type="entry name" value="M1_APN_like"/>
    <property type="match status" value="1"/>
</dbReference>
<keyword evidence="3" id="KW-0645">Protease</keyword>
<dbReference type="Gene3D" id="1.10.390.10">
    <property type="entry name" value="Neutral Protease Domain 2"/>
    <property type="match status" value="1"/>
</dbReference>
<keyword evidence="4" id="KW-1185">Reference proteome</keyword>